<dbReference type="PANTHER" id="PTHR21366:SF30">
    <property type="entry name" value="BLL2330 PROTEIN"/>
    <property type="match status" value="1"/>
</dbReference>
<dbReference type="PANTHER" id="PTHR21366">
    <property type="entry name" value="GLYOXALASE FAMILY PROTEIN"/>
    <property type="match status" value="1"/>
</dbReference>
<evidence type="ECO:0000256" key="6">
    <source>
        <dbReference type="ARBA" id="ARBA00023002"/>
    </source>
</evidence>
<comment type="caution">
    <text evidence="10">The sequence shown here is derived from an EMBL/GenBank/DDBJ whole genome shotgun (WGS) entry which is preliminary data.</text>
</comment>
<comment type="cofactor">
    <cofactor evidence="1 8">
        <name>Fe(2+)</name>
        <dbReference type="ChEBI" id="CHEBI:29033"/>
    </cofactor>
</comment>
<proteinExistence type="inferred from homology"/>
<dbReference type="GO" id="GO:0008198">
    <property type="term" value="F:ferrous iron binding"/>
    <property type="evidence" value="ECO:0007669"/>
    <property type="project" value="InterPro"/>
</dbReference>
<evidence type="ECO:0000256" key="3">
    <source>
        <dbReference type="ARBA" id="ARBA00022723"/>
    </source>
</evidence>
<organism evidence="10 11">
    <name type="scientific">Crenobacter caeni</name>
    <dbReference type="NCBI Taxonomy" id="2705474"/>
    <lineage>
        <taxon>Bacteria</taxon>
        <taxon>Pseudomonadati</taxon>
        <taxon>Pseudomonadota</taxon>
        <taxon>Betaproteobacteria</taxon>
        <taxon>Neisseriales</taxon>
        <taxon>Neisseriaceae</taxon>
        <taxon>Crenobacter</taxon>
    </lineage>
</organism>
<keyword evidence="7 8" id="KW-0408">Iron</keyword>
<evidence type="ECO:0000256" key="1">
    <source>
        <dbReference type="ARBA" id="ARBA00001954"/>
    </source>
</evidence>
<feature type="domain" description="VOC" evidence="9">
    <location>
        <begin position="5"/>
        <end position="137"/>
    </location>
</feature>
<dbReference type="Proteomes" id="UP000482578">
    <property type="component" value="Unassembled WGS sequence"/>
</dbReference>
<dbReference type="RefSeq" id="WP_163316115.1">
    <property type="nucleotide sequence ID" value="NZ_JAAGAA010000006.1"/>
</dbReference>
<reference evidence="10 11" key="1">
    <citation type="submission" date="2020-02" db="EMBL/GenBank/DDBJ databases">
        <authorList>
            <person name="Yang Z."/>
        </authorList>
    </citation>
    <scope>NUCLEOTIDE SEQUENCE [LARGE SCALE GENOMIC DNA]</scope>
    <source>
        <strain evidence="10 11">HX-7-9</strain>
    </source>
</reference>
<dbReference type="AlphaFoldDB" id="A0A6B2KSG1"/>
<keyword evidence="5 8" id="KW-0223">Dioxygenase</keyword>
<evidence type="ECO:0000256" key="7">
    <source>
        <dbReference type="ARBA" id="ARBA00023004"/>
    </source>
</evidence>
<comment type="similarity">
    <text evidence="2 8">Belongs to the extradiol ring-cleavage dioxygenase family.</text>
</comment>
<gene>
    <name evidence="10" type="ORF">GZH52_08850</name>
</gene>
<sequence>MLIRRIHHVAYRCRDARETVRWYEQHLGMRFMLAFSEDHVPSTGELDPYMHVFLDAGGGNVLAFFELPGQPPMGRDPNTPPWVQHLALEVDSVDTLIATRERLVAAGIEVVGPTDHTLFQSIYFFDPNGLRLELAANTATPDMLDALGKVKDAMLEEWALTRRAPQHARWLHETNREEDRP</sequence>
<keyword evidence="6 8" id="KW-0560">Oxidoreductase</keyword>
<evidence type="ECO:0000313" key="10">
    <source>
        <dbReference type="EMBL" id="NDV12909.1"/>
    </source>
</evidence>
<dbReference type="PROSITE" id="PS51819">
    <property type="entry name" value="VOC"/>
    <property type="match status" value="1"/>
</dbReference>
<evidence type="ECO:0000256" key="8">
    <source>
        <dbReference type="RuleBase" id="RU000683"/>
    </source>
</evidence>
<name>A0A6B2KSG1_9NEIS</name>
<dbReference type="GO" id="GO:0051213">
    <property type="term" value="F:dioxygenase activity"/>
    <property type="evidence" value="ECO:0007669"/>
    <property type="project" value="UniProtKB-KW"/>
</dbReference>
<keyword evidence="4 8" id="KW-0058">Aromatic hydrocarbons catabolism</keyword>
<dbReference type="SUPFAM" id="SSF54593">
    <property type="entry name" value="Glyoxalase/Bleomycin resistance protein/Dihydroxybiphenyl dioxygenase"/>
    <property type="match status" value="1"/>
</dbReference>
<dbReference type="EMBL" id="JAAGAA010000006">
    <property type="protein sequence ID" value="NDV12909.1"/>
    <property type="molecule type" value="Genomic_DNA"/>
</dbReference>
<evidence type="ECO:0000256" key="5">
    <source>
        <dbReference type="ARBA" id="ARBA00022964"/>
    </source>
</evidence>
<dbReference type="InterPro" id="IPR029068">
    <property type="entry name" value="Glyas_Bleomycin-R_OHBP_Dase"/>
</dbReference>
<dbReference type="InterPro" id="IPR004360">
    <property type="entry name" value="Glyas_Fos-R_dOase_dom"/>
</dbReference>
<accession>A0A6B2KSG1</accession>
<evidence type="ECO:0000313" key="11">
    <source>
        <dbReference type="Proteomes" id="UP000482578"/>
    </source>
</evidence>
<evidence type="ECO:0000256" key="4">
    <source>
        <dbReference type="ARBA" id="ARBA00022797"/>
    </source>
</evidence>
<dbReference type="InterPro" id="IPR000486">
    <property type="entry name" value="Xdiol_ring_cleave_dOase_1/2"/>
</dbReference>
<dbReference type="PROSITE" id="PS00082">
    <property type="entry name" value="EXTRADIOL_DIOXYGENAS"/>
    <property type="match status" value="1"/>
</dbReference>
<dbReference type="InterPro" id="IPR050383">
    <property type="entry name" value="GlyoxalaseI/FosfomycinResist"/>
</dbReference>
<evidence type="ECO:0000256" key="2">
    <source>
        <dbReference type="ARBA" id="ARBA00008784"/>
    </source>
</evidence>
<dbReference type="Gene3D" id="3.10.180.10">
    <property type="entry name" value="2,3-Dihydroxybiphenyl 1,2-Dioxygenase, domain 1"/>
    <property type="match status" value="1"/>
</dbReference>
<protein>
    <submittedName>
        <fullName evidence="10">VOC family protein</fullName>
    </submittedName>
</protein>
<keyword evidence="11" id="KW-1185">Reference proteome</keyword>
<evidence type="ECO:0000259" key="9">
    <source>
        <dbReference type="PROSITE" id="PS51819"/>
    </source>
</evidence>
<dbReference type="InterPro" id="IPR037523">
    <property type="entry name" value="VOC_core"/>
</dbReference>
<dbReference type="CDD" id="cd06587">
    <property type="entry name" value="VOC"/>
    <property type="match status" value="1"/>
</dbReference>
<keyword evidence="3" id="KW-0479">Metal-binding</keyword>
<dbReference type="Pfam" id="PF00903">
    <property type="entry name" value="Glyoxalase"/>
    <property type="match status" value="1"/>
</dbReference>